<gene>
    <name evidence="2" type="ORF">KL86CLO1_10104</name>
</gene>
<evidence type="ECO:0000313" key="2">
    <source>
        <dbReference type="EMBL" id="SBV91318.1"/>
    </source>
</evidence>
<organism evidence="2">
    <name type="scientific">uncultured Eubacteriales bacterium</name>
    <dbReference type="NCBI Taxonomy" id="172733"/>
    <lineage>
        <taxon>Bacteria</taxon>
        <taxon>Bacillati</taxon>
        <taxon>Bacillota</taxon>
        <taxon>Clostridia</taxon>
        <taxon>Eubacteriales</taxon>
        <taxon>environmental samples</taxon>
    </lineage>
</organism>
<feature type="transmembrane region" description="Helical" evidence="1">
    <location>
        <begin position="29"/>
        <end position="46"/>
    </location>
</feature>
<reference evidence="2" key="1">
    <citation type="submission" date="2016-04" db="EMBL/GenBank/DDBJ databases">
        <authorList>
            <person name="Evans L.H."/>
            <person name="Alamgir A."/>
            <person name="Owens N."/>
            <person name="Weber N.D."/>
            <person name="Virtaneva K."/>
            <person name="Barbian K."/>
            <person name="Babar A."/>
            <person name="Rosenke K."/>
        </authorList>
    </citation>
    <scope>NUCLEOTIDE SEQUENCE</scope>
    <source>
        <strain evidence="2">86</strain>
    </source>
</reference>
<evidence type="ECO:0000256" key="1">
    <source>
        <dbReference type="SAM" id="Phobius"/>
    </source>
</evidence>
<proteinExistence type="predicted"/>
<dbReference type="EMBL" id="FLUN01000001">
    <property type="protein sequence ID" value="SBV91318.1"/>
    <property type="molecule type" value="Genomic_DNA"/>
</dbReference>
<protein>
    <submittedName>
        <fullName evidence="2">Uncharacterized protein</fullName>
    </submittedName>
</protein>
<keyword evidence="1" id="KW-0812">Transmembrane</keyword>
<keyword evidence="1" id="KW-1133">Transmembrane helix</keyword>
<dbReference type="AlphaFoldDB" id="A0A212IVS9"/>
<accession>A0A212IVS9</accession>
<sequence length="158" mass="18292">MTGRQERASGLFYARQHKDTAPGDCSLGAGFWFSLMLIFVKLILVVQHHNVFISKHLSIENKAEALIQFYRSTTIWMHAKIYFMPAIILLNYFDYLFHSLSPIAFSLKAHIYHKTINPIFIVVSVNAIHNKSNGLVIIKNSQWHAFRLNLCLRDRNCI</sequence>
<name>A0A212IVS9_9FIRM</name>
<keyword evidence="1" id="KW-0472">Membrane</keyword>